<comment type="similarity">
    <text evidence="1">Belongs to the esterase D family.</text>
</comment>
<dbReference type="InterPro" id="IPR000801">
    <property type="entry name" value="Esterase-like"/>
</dbReference>
<dbReference type="PANTHER" id="PTHR40841:SF2">
    <property type="entry name" value="SIDEROPHORE-DEGRADING ESTERASE (EUROFUNG)"/>
    <property type="match status" value="1"/>
</dbReference>
<dbReference type="PANTHER" id="PTHR40841">
    <property type="entry name" value="SIDEROPHORE TRIACETYLFUSARININE C ESTERASE"/>
    <property type="match status" value="1"/>
</dbReference>
<comment type="caution">
    <text evidence="3">The sequence shown here is derived from an EMBL/GenBank/DDBJ whole genome shotgun (WGS) entry which is preliminary data.</text>
</comment>
<name>A0AAE0H101_9CHLO</name>
<dbReference type="AlphaFoldDB" id="A0AAE0H101"/>
<gene>
    <name evidence="3" type="ORF">CYMTET_4641</name>
</gene>
<dbReference type="InterPro" id="IPR029058">
    <property type="entry name" value="AB_hydrolase_fold"/>
</dbReference>
<dbReference type="SUPFAM" id="SSF53474">
    <property type="entry name" value="alpha/beta-Hydrolases"/>
    <property type="match status" value="1"/>
</dbReference>
<evidence type="ECO:0000313" key="4">
    <source>
        <dbReference type="Proteomes" id="UP001190700"/>
    </source>
</evidence>
<keyword evidence="2" id="KW-0378">Hydrolase</keyword>
<keyword evidence="4" id="KW-1185">Reference proteome</keyword>
<dbReference type="GO" id="GO:0016788">
    <property type="term" value="F:hydrolase activity, acting on ester bonds"/>
    <property type="evidence" value="ECO:0007669"/>
    <property type="project" value="TreeGrafter"/>
</dbReference>
<dbReference type="Gene3D" id="3.40.50.1820">
    <property type="entry name" value="alpha/beta hydrolase"/>
    <property type="match status" value="1"/>
</dbReference>
<organism evidence="3 4">
    <name type="scientific">Cymbomonas tetramitiformis</name>
    <dbReference type="NCBI Taxonomy" id="36881"/>
    <lineage>
        <taxon>Eukaryota</taxon>
        <taxon>Viridiplantae</taxon>
        <taxon>Chlorophyta</taxon>
        <taxon>Pyramimonadophyceae</taxon>
        <taxon>Pyramimonadales</taxon>
        <taxon>Pyramimonadaceae</taxon>
        <taxon>Cymbomonas</taxon>
    </lineage>
</organism>
<sequence>MSTTTECLLTGICICLAAALFRESCLSKLLRRRSGRESRQGEKLKGPWRGESEIASKAEMWEDGAKHTAERRLPLVFSTCETYRLRSAHGLPYVVSISLPLSYESRDPKESSRGGDHCRYPVLYVLDGEPYLFPLLVTAARTEHYFKSRRGAGFPDLIVVGITADIERECAPPQYFSTVGDLWTALRPTRARDYLPTAAESPWGVPGSSSLLDISGHATTFLRDFLASTLVPFVDRTFRTQTESTPTGACRAIVGKSFGGSAVAHLLLDPKCAPLFQHFLMCSPSLSWDDDAFFRLEEEGWLAKQPPLAGAVLICAGGNEVANVKGLMKFQNTLQGRKHPGLKIEMQVLDGEDHGSASYPFVSHALAWLACQLS</sequence>
<dbReference type="Proteomes" id="UP001190700">
    <property type="component" value="Unassembled WGS sequence"/>
</dbReference>
<protein>
    <recommendedName>
        <fullName evidence="5">Esterase</fullName>
    </recommendedName>
</protein>
<dbReference type="InterPro" id="IPR052558">
    <property type="entry name" value="Siderophore_Hydrolase_D"/>
</dbReference>
<accession>A0AAE0H101</accession>
<evidence type="ECO:0008006" key="5">
    <source>
        <dbReference type="Google" id="ProtNLM"/>
    </source>
</evidence>
<proteinExistence type="inferred from homology"/>
<reference evidence="3 4" key="1">
    <citation type="journal article" date="2015" name="Genome Biol. Evol.">
        <title>Comparative Genomics of a Bacterivorous Green Alga Reveals Evolutionary Causalities and Consequences of Phago-Mixotrophic Mode of Nutrition.</title>
        <authorList>
            <person name="Burns J.A."/>
            <person name="Paasch A."/>
            <person name="Narechania A."/>
            <person name="Kim E."/>
        </authorList>
    </citation>
    <scope>NUCLEOTIDE SEQUENCE [LARGE SCALE GENOMIC DNA]</scope>
    <source>
        <strain evidence="3 4">PLY_AMNH</strain>
    </source>
</reference>
<dbReference type="EMBL" id="LGRX02000661">
    <property type="protein sequence ID" value="KAK3287863.1"/>
    <property type="molecule type" value="Genomic_DNA"/>
</dbReference>
<evidence type="ECO:0000313" key="3">
    <source>
        <dbReference type="EMBL" id="KAK3287863.1"/>
    </source>
</evidence>
<evidence type="ECO:0000256" key="1">
    <source>
        <dbReference type="ARBA" id="ARBA00005622"/>
    </source>
</evidence>
<dbReference type="Pfam" id="PF00756">
    <property type="entry name" value="Esterase"/>
    <property type="match status" value="1"/>
</dbReference>
<evidence type="ECO:0000256" key="2">
    <source>
        <dbReference type="ARBA" id="ARBA00022801"/>
    </source>
</evidence>